<dbReference type="CDD" id="cd18773">
    <property type="entry name" value="PDC1_HK_sensor"/>
    <property type="match status" value="1"/>
</dbReference>
<name>A0A318ITS5_9BURK</name>
<dbReference type="InterPro" id="IPR043128">
    <property type="entry name" value="Rev_trsase/Diguanyl_cyclase"/>
</dbReference>
<dbReference type="Proteomes" id="UP000247792">
    <property type="component" value="Unassembled WGS sequence"/>
</dbReference>
<organism evidence="9 10">
    <name type="scientific">Undibacterium pigrum</name>
    <dbReference type="NCBI Taxonomy" id="401470"/>
    <lineage>
        <taxon>Bacteria</taxon>
        <taxon>Pseudomonadati</taxon>
        <taxon>Pseudomonadota</taxon>
        <taxon>Betaproteobacteria</taxon>
        <taxon>Burkholderiales</taxon>
        <taxon>Oxalobacteraceae</taxon>
        <taxon>Undibacterium</taxon>
    </lineage>
</organism>
<dbReference type="Pfam" id="PF02743">
    <property type="entry name" value="dCache_1"/>
    <property type="match status" value="1"/>
</dbReference>
<feature type="domain" description="GGDEF" evidence="8">
    <location>
        <begin position="360"/>
        <end position="495"/>
    </location>
</feature>
<evidence type="ECO:0000256" key="6">
    <source>
        <dbReference type="ARBA" id="ARBA00023136"/>
    </source>
</evidence>
<keyword evidence="10" id="KW-1185">Reference proteome</keyword>
<dbReference type="NCBIfam" id="TIGR00254">
    <property type="entry name" value="GGDEF"/>
    <property type="match status" value="1"/>
</dbReference>
<dbReference type="GO" id="GO:1902201">
    <property type="term" value="P:negative regulation of bacterial-type flagellum-dependent cell motility"/>
    <property type="evidence" value="ECO:0007669"/>
    <property type="project" value="TreeGrafter"/>
</dbReference>
<feature type="transmembrane region" description="Helical" evidence="7">
    <location>
        <begin position="296"/>
        <end position="319"/>
    </location>
</feature>
<dbReference type="EMBL" id="QJKB01000011">
    <property type="protein sequence ID" value="PXX38765.1"/>
    <property type="molecule type" value="Genomic_DNA"/>
</dbReference>
<accession>A0A318ITS5</accession>
<comment type="caution">
    <text evidence="9">The sequence shown here is derived from an EMBL/GenBank/DDBJ whole genome shotgun (WGS) entry which is preliminary data.</text>
</comment>
<sequence length="495" mass="56501">MLRLSFMQKMLKKYGLLVWLSLILIAGFVSTTVASFVVSRDAIQQGISEQTLPITGDNVYSEIQKDILRPVFVSSQMAHDTFLRDWIINGEEDKDQIVKYLKEIKQKNHAISSFLISDQTRNYYHADGVLKTISDTEPRDQWFFRVRSLKSDYETNVDIDMANRDTMTIFINYRILDYSGKFIGVTGIGLTLDTMKNLIDSYQTRFRRNIFFVDQKGNIALAGNNMKKIRSNLSAMPGLGSLAPQILANRKSESQHLEYKNGTETILVNARFIPELGWHLLVEQEMGNEIKPLQNVFLINIAISAGITLVILAILLLTVRRYQRRLEKSASTDTLTNLLNRQAFDFVFQQALLDSERSRQPMCVVLLDIDFFKKVNDKQGHLVGDHVLKEIALISKRSLRESDIICRWGGEEFLILLKNCTLEKATSIAENLRNTIANNDFSRTTDLTRTRLSITVSMGVAECKDKESEASVFERADLALYQAKENGRNSVYFSE</sequence>
<gene>
    <name evidence="9" type="ORF">DFR42_111131</name>
</gene>
<dbReference type="Pfam" id="PF00990">
    <property type="entry name" value="GGDEF"/>
    <property type="match status" value="1"/>
</dbReference>
<dbReference type="GO" id="GO:0005886">
    <property type="term" value="C:plasma membrane"/>
    <property type="evidence" value="ECO:0007669"/>
    <property type="project" value="UniProtKB-SubCell"/>
</dbReference>
<dbReference type="InterPro" id="IPR000160">
    <property type="entry name" value="GGDEF_dom"/>
</dbReference>
<dbReference type="InterPro" id="IPR029787">
    <property type="entry name" value="Nucleotide_cyclase"/>
</dbReference>
<evidence type="ECO:0000256" key="7">
    <source>
        <dbReference type="SAM" id="Phobius"/>
    </source>
</evidence>
<evidence type="ECO:0000313" key="9">
    <source>
        <dbReference type="EMBL" id="PXX38765.1"/>
    </source>
</evidence>
<dbReference type="CDD" id="cd01949">
    <property type="entry name" value="GGDEF"/>
    <property type="match status" value="1"/>
</dbReference>
<proteinExistence type="predicted"/>
<evidence type="ECO:0000313" key="10">
    <source>
        <dbReference type="Proteomes" id="UP000247792"/>
    </source>
</evidence>
<dbReference type="PANTHER" id="PTHR45138">
    <property type="entry name" value="REGULATORY COMPONENTS OF SENSORY TRANSDUCTION SYSTEM"/>
    <property type="match status" value="1"/>
</dbReference>
<evidence type="ECO:0000259" key="8">
    <source>
        <dbReference type="PROSITE" id="PS50887"/>
    </source>
</evidence>
<comment type="subcellular location">
    <subcellularLocation>
        <location evidence="1">Cell membrane</location>
        <topology evidence="1">Multi-pass membrane protein</topology>
    </subcellularLocation>
</comment>
<dbReference type="GO" id="GO:0052621">
    <property type="term" value="F:diguanylate cyclase activity"/>
    <property type="evidence" value="ECO:0007669"/>
    <property type="project" value="UniProtKB-EC"/>
</dbReference>
<dbReference type="InterPro" id="IPR033479">
    <property type="entry name" value="dCache_1"/>
</dbReference>
<protein>
    <recommendedName>
        <fullName evidence="2">diguanylate cyclase</fullName>
        <ecNumber evidence="2">2.7.7.65</ecNumber>
    </recommendedName>
</protein>
<keyword evidence="5 7" id="KW-1133">Transmembrane helix</keyword>
<dbReference type="GO" id="GO:0043709">
    <property type="term" value="P:cell adhesion involved in single-species biofilm formation"/>
    <property type="evidence" value="ECO:0007669"/>
    <property type="project" value="TreeGrafter"/>
</dbReference>
<dbReference type="Gene3D" id="3.30.450.20">
    <property type="entry name" value="PAS domain"/>
    <property type="match status" value="2"/>
</dbReference>
<evidence type="ECO:0000256" key="4">
    <source>
        <dbReference type="ARBA" id="ARBA00022692"/>
    </source>
</evidence>
<dbReference type="PROSITE" id="PS50887">
    <property type="entry name" value="GGDEF"/>
    <property type="match status" value="1"/>
</dbReference>
<evidence type="ECO:0000256" key="1">
    <source>
        <dbReference type="ARBA" id="ARBA00004651"/>
    </source>
</evidence>
<dbReference type="SUPFAM" id="SSF55073">
    <property type="entry name" value="Nucleotide cyclase"/>
    <property type="match status" value="1"/>
</dbReference>
<dbReference type="Gene3D" id="3.30.70.270">
    <property type="match status" value="1"/>
</dbReference>
<evidence type="ECO:0000256" key="2">
    <source>
        <dbReference type="ARBA" id="ARBA00012528"/>
    </source>
</evidence>
<keyword evidence="6 7" id="KW-0472">Membrane</keyword>
<evidence type="ECO:0000256" key="3">
    <source>
        <dbReference type="ARBA" id="ARBA00022475"/>
    </source>
</evidence>
<dbReference type="AlphaFoldDB" id="A0A318ITS5"/>
<dbReference type="EC" id="2.7.7.65" evidence="2"/>
<keyword evidence="3" id="KW-1003">Cell membrane</keyword>
<reference evidence="9 10" key="1">
    <citation type="submission" date="2018-05" db="EMBL/GenBank/DDBJ databases">
        <title>Genomic Encyclopedia of Type Strains, Phase IV (KMG-IV): sequencing the most valuable type-strain genomes for metagenomic binning, comparative biology and taxonomic classification.</title>
        <authorList>
            <person name="Goeker M."/>
        </authorList>
    </citation>
    <scope>NUCLEOTIDE SEQUENCE [LARGE SCALE GENOMIC DNA]</scope>
    <source>
        <strain evidence="9 10">DSM 19792</strain>
    </source>
</reference>
<dbReference type="SMART" id="SM00267">
    <property type="entry name" value="GGDEF"/>
    <property type="match status" value="1"/>
</dbReference>
<dbReference type="InterPro" id="IPR050469">
    <property type="entry name" value="Diguanylate_Cyclase"/>
</dbReference>
<dbReference type="PANTHER" id="PTHR45138:SF26">
    <property type="entry name" value="DIGUANYLATE CYCLASE"/>
    <property type="match status" value="1"/>
</dbReference>
<evidence type="ECO:0000256" key="5">
    <source>
        <dbReference type="ARBA" id="ARBA00022989"/>
    </source>
</evidence>
<keyword evidence="4 7" id="KW-0812">Transmembrane</keyword>
<dbReference type="FunFam" id="3.30.70.270:FF:000001">
    <property type="entry name" value="Diguanylate cyclase domain protein"/>
    <property type="match status" value="1"/>
</dbReference>